<comment type="similarity">
    <text evidence="1">Belongs to the CutA family.</text>
</comment>
<reference evidence="2" key="1">
    <citation type="submission" date="2015-09" db="EMBL/GenBank/DDBJ databases">
        <title>Draft Genome Sequences of Two Novel Amoeba-resistant Intranuclear Bacteria, Candidatus Berkiella cookevillensis and Candidatus Berkiella aquae.</title>
        <authorList>
            <person name="Mehari Y.T."/>
            <person name="Arivett B.A."/>
            <person name="Farone A.L."/>
            <person name="Gunderson J.H."/>
            <person name="Farone M.B."/>
        </authorList>
    </citation>
    <scope>NUCLEOTIDE SEQUENCE [LARGE SCALE GENOMIC DNA]</scope>
    <source>
        <strain evidence="2">CC99</strain>
    </source>
</reference>
<evidence type="ECO:0000256" key="1">
    <source>
        <dbReference type="ARBA" id="ARBA00010169"/>
    </source>
</evidence>
<dbReference type="GO" id="GO:0005507">
    <property type="term" value="F:copper ion binding"/>
    <property type="evidence" value="ECO:0007669"/>
    <property type="project" value="TreeGrafter"/>
</dbReference>
<proteinExistence type="inferred from homology"/>
<name>A0A0Q9YAN4_9GAMM</name>
<dbReference type="STRING" id="437022.CC99x_02044"/>
<reference evidence="3" key="3">
    <citation type="submission" date="2021-06" db="EMBL/GenBank/DDBJ databases">
        <title>Genomic Description and Analysis of Intracellular Bacteria, Candidatus Berkiella cookevillensis and Candidatus Berkiella aquae.</title>
        <authorList>
            <person name="Kidane D.T."/>
            <person name="Mehari Y.T."/>
            <person name="Rice F.C."/>
            <person name="Arivett B.A."/>
            <person name="Farone A.L."/>
            <person name="Berk S.G."/>
            <person name="Farone M.B."/>
        </authorList>
    </citation>
    <scope>NUCLEOTIDE SEQUENCE</scope>
    <source>
        <strain evidence="3">CC99</strain>
    </source>
</reference>
<dbReference type="PANTHER" id="PTHR23419">
    <property type="entry name" value="DIVALENT CATION TOLERANCE CUTA-RELATED"/>
    <property type="match status" value="1"/>
</dbReference>
<evidence type="ECO:0000313" key="4">
    <source>
        <dbReference type="Proteomes" id="UP000051494"/>
    </source>
</evidence>
<dbReference type="InterPro" id="IPR004323">
    <property type="entry name" value="Ion_tolerance_CutA"/>
</dbReference>
<keyword evidence="4" id="KW-1185">Reference proteome</keyword>
<dbReference type="PANTHER" id="PTHR23419:SF8">
    <property type="entry name" value="FI09726P"/>
    <property type="match status" value="1"/>
</dbReference>
<dbReference type="EMBL" id="LKHV01000012">
    <property type="protein sequence ID" value="KRG17749.1"/>
    <property type="molecule type" value="Genomic_DNA"/>
</dbReference>
<dbReference type="EMBL" id="LKHV02000001">
    <property type="protein sequence ID" value="MCS5709533.1"/>
    <property type="molecule type" value="Genomic_DNA"/>
</dbReference>
<dbReference type="Proteomes" id="UP000051494">
    <property type="component" value="Unassembled WGS sequence"/>
</dbReference>
<dbReference type="InterPro" id="IPR011322">
    <property type="entry name" value="N-reg_PII-like_a/b"/>
</dbReference>
<evidence type="ECO:0000313" key="3">
    <source>
        <dbReference type="EMBL" id="MCS5709533.1"/>
    </source>
</evidence>
<comment type="caution">
    <text evidence="2">The sequence shown here is derived from an EMBL/GenBank/DDBJ whole genome shotgun (WGS) entry which is preliminary data.</text>
</comment>
<dbReference type="RefSeq" id="WP_057625147.1">
    <property type="nucleotide sequence ID" value="NZ_LKHV02000001.1"/>
</dbReference>
<dbReference type="OrthoDB" id="37622at2"/>
<reference evidence="3" key="2">
    <citation type="journal article" date="2016" name="Genome Announc.">
        <title>Draft Genome Sequences of Two Novel Amoeba-Resistant Intranuclear Bacteria, 'Candidatus Berkiella cookevillensis' and 'Candidatus Berkiella aquae'.</title>
        <authorList>
            <person name="Mehari Y.T."/>
            <person name="Arivett B.A."/>
            <person name="Farone A.L."/>
            <person name="Gunderson J.H."/>
            <person name="Farone M.B."/>
        </authorList>
    </citation>
    <scope>NUCLEOTIDE SEQUENCE</scope>
    <source>
        <strain evidence="3">CC99</strain>
    </source>
</reference>
<gene>
    <name evidence="2" type="primary">cutA</name>
    <name evidence="3" type="ORF">CC99x_011565</name>
    <name evidence="2" type="ORF">CC99x_02044</name>
</gene>
<evidence type="ECO:0000313" key="2">
    <source>
        <dbReference type="EMBL" id="KRG17749.1"/>
    </source>
</evidence>
<organism evidence="2">
    <name type="scientific">Candidatus Berkiella cookevillensis</name>
    <dbReference type="NCBI Taxonomy" id="437022"/>
    <lineage>
        <taxon>Bacteria</taxon>
        <taxon>Pseudomonadati</taxon>
        <taxon>Pseudomonadota</taxon>
        <taxon>Gammaproteobacteria</taxon>
        <taxon>Candidatus Berkiellales</taxon>
        <taxon>Candidatus Berkiellaceae</taxon>
        <taxon>Candidatus Berkiella</taxon>
    </lineage>
</organism>
<protein>
    <submittedName>
        <fullName evidence="2">Divalent-cation tolerance protein CutA</fullName>
    </submittedName>
</protein>
<dbReference type="Pfam" id="PF03091">
    <property type="entry name" value="CutA1"/>
    <property type="match status" value="1"/>
</dbReference>
<sequence length="106" mass="12182">MSTDYCVIYCTCPNQETAENLSALLLEKRLVACLNIVPNLSSHYIWQGKITKGEELLLVMKTKTSKLTQVEGLILEVHPYEFPEFIAMPIIYGNRQYLDWVNEVVD</sequence>
<dbReference type="Gene3D" id="3.30.70.120">
    <property type="match status" value="1"/>
</dbReference>
<dbReference type="InterPro" id="IPR015867">
    <property type="entry name" value="N-reg_PII/ATP_PRibTrfase_C"/>
</dbReference>
<accession>A0A0Q9YAN4</accession>
<dbReference type="GO" id="GO:0010038">
    <property type="term" value="P:response to metal ion"/>
    <property type="evidence" value="ECO:0007669"/>
    <property type="project" value="InterPro"/>
</dbReference>
<dbReference type="SUPFAM" id="SSF54913">
    <property type="entry name" value="GlnB-like"/>
    <property type="match status" value="1"/>
</dbReference>
<dbReference type="AlphaFoldDB" id="A0A0Q9YAN4"/>